<dbReference type="AlphaFoldDB" id="A0A0C5WHD6"/>
<dbReference type="KEGG" id="pgb:H744_1c1531"/>
<dbReference type="STRING" id="658445.H744_1c1531"/>
<dbReference type="HOGENOM" id="CLU_756370_0_0_6"/>
<dbReference type="InterPro" id="IPR014030">
    <property type="entry name" value="Ketoacyl_synth_N"/>
</dbReference>
<reference evidence="2 3" key="1">
    <citation type="submission" date="2013-05" db="EMBL/GenBank/DDBJ databases">
        <title>Complete genome sequence of the lipase-producing bacterium Photobacterium gaetbulicola Gung47.</title>
        <authorList>
            <person name="Kim Y.-O."/>
        </authorList>
    </citation>
    <scope>NUCLEOTIDE SEQUENCE [LARGE SCALE GENOMIC DNA]</scope>
    <source>
        <strain evidence="2 3">Gung47</strain>
    </source>
</reference>
<name>A0A0C5WHD6_9GAMM</name>
<dbReference type="Gene3D" id="3.40.47.10">
    <property type="match status" value="1"/>
</dbReference>
<proteinExistence type="predicted"/>
<protein>
    <submittedName>
        <fullName evidence="2">Putative beta-ketoacyl synthase</fullName>
    </submittedName>
</protein>
<dbReference type="PATRIC" id="fig|658445.3.peg.1660"/>
<organism evidence="2 3">
    <name type="scientific">Photobacterium gaetbulicola Gung47</name>
    <dbReference type="NCBI Taxonomy" id="658445"/>
    <lineage>
        <taxon>Bacteria</taxon>
        <taxon>Pseudomonadati</taxon>
        <taxon>Pseudomonadota</taxon>
        <taxon>Gammaproteobacteria</taxon>
        <taxon>Vibrionales</taxon>
        <taxon>Vibrionaceae</taxon>
        <taxon>Photobacterium</taxon>
    </lineage>
</organism>
<feature type="domain" description="Beta-ketoacyl synthase-like N-terminal" evidence="1">
    <location>
        <begin position="66"/>
        <end position="224"/>
    </location>
</feature>
<dbReference type="OrthoDB" id="6439412at2"/>
<dbReference type="Pfam" id="PF00109">
    <property type="entry name" value="ketoacyl-synt"/>
    <property type="match status" value="1"/>
</dbReference>
<evidence type="ECO:0000313" key="2">
    <source>
        <dbReference type="EMBL" id="AJR06553.1"/>
    </source>
</evidence>
<dbReference type="SUPFAM" id="SSF53901">
    <property type="entry name" value="Thiolase-like"/>
    <property type="match status" value="1"/>
</dbReference>
<dbReference type="EMBL" id="CP005973">
    <property type="protein sequence ID" value="AJR06553.1"/>
    <property type="molecule type" value="Genomic_DNA"/>
</dbReference>
<dbReference type="Proteomes" id="UP000032303">
    <property type="component" value="Chromosome 1"/>
</dbReference>
<dbReference type="GO" id="GO:0016746">
    <property type="term" value="F:acyltransferase activity"/>
    <property type="evidence" value="ECO:0007669"/>
    <property type="project" value="InterPro"/>
</dbReference>
<dbReference type="InterPro" id="IPR016039">
    <property type="entry name" value="Thiolase-like"/>
</dbReference>
<evidence type="ECO:0000313" key="3">
    <source>
        <dbReference type="Proteomes" id="UP000032303"/>
    </source>
</evidence>
<accession>A0A0C5WHD6</accession>
<keyword evidence="3" id="KW-1185">Reference proteome</keyword>
<evidence type="ECO:0000259" key="1">
    <source>
        <dbReference type="Pfam" id="PF00109"/>
    </source>
</evidence>
<gene>
    <name evidence="2" type="ORF">H744_1c1531</name>
</gene>
<sequence length="399" mass="42600">MPAYLKQGQQQLPGSMGWDVFFSQASFPVTALDNNTSLGLADQAAYLRDTDLKKIEVSRIVRKTSEKQSRWVIENSVNSWRMHFGEQSGGERAGLFLGLGTVDCDDDGAQISFRGDYNQLAREGLSQIKPLSGLTLLNSTTASHIAERLQITGANGVYSPHADAGGNAFAEAYFNLTENRCDVALVSGGSQKITPWYFLAYQSDLSGVSAQAWCPAEAVATVLLSQSPQSAEGVLLSVHRGFSANFQPSDYLLDQIALQLAQSRDGTSAEKPMQIIHVGLPEQAQKMVAPLSRFFPGAHQLLLDTVIGTTGPAGAAIGVNLALEILKRHEMLSSNQAQSNLDLELVDAPVLNAPDCVPLNCQHVLVACYGLQGQQVFLLIGGTSTANALVGDGKGAQHG</sequence>